<keyword evidence="1" id="KW-0732">Signal</keyword>
<organism evidence="2 3">
    <name type="scientific">Guyparkeria halophila</name>
    <dbReference type="NCBI Taxonomy" id="47960"/>
    <lineage>
        <taxon>Bacteria</taxon>
        <taxon>Pseudomonadati</taxon>
        <taxon>Pseudomonadota</taxon>
        <taxon>Gammaproteobacteria</taxon>
        <taxon>Chromatiales</taxon>
        <taxon>Thioalkalibacteraceae</taxon>
        <taxon>Guyparkeria</taxon>
    </lineage>
</organism>
<feature type="chain" id="PRO_5026236620" evidence="1">
    <location>
        <begin position="29"/>
        <end position="429"/>
    </location>
</feature>
<dbReference type="RefSeq" id="WP_156227376.1">
    <property type="nucleotide sequence ID" value="NZ_CP046415.1"/>
</dbReference>
<dbReference type="KEGG" id="ghl:GM160_00630"/>
<name>A0A6I6D0W0_9GAMM</name>
<dbReference type="EMBL" id="CP046415">
    <property type="protein sequence ID" value="QGT77503.1"/>
    <property type="molecule type" value="Genomic_DNA"/>
</dbReference>
<sequence length="429" mass="47326">MNRHLRLKTSHYALAGAAVWLTAQPVQAQDSPLALNPKLSVIVDGVYYDDSLDGHGDAMLGETAGIFAAHGHEDEGEDDHGGHEHGLEQGFNLRHTEVVLSGSVDGMVDARLNVAISDEGNVELEEAFVASTGLPAGLRIKAGKFYSGIGYTNDKHPHAWDFVDQNLAYRTLLGDHGLSDTGLQLTWLPAWDHYTLFGIEAFQGDNNERLGTEAEHAHELPDRDKAPRLWTAFAKWSPDLGHDHAVQLGASAAFFRSHQEMHHHGEPDEHGLDGDARLVGVDAVYKYDSGRAYGQGDWRVSGEYLWVDKNLEVAHHESNPGVIGEARDFSEDGLYVQATYGIAPRWEVGLRYDAVGFTNKKRGPRPAVNADYDESERWTAAATWHISETSRIRAQVAQVSGAVGDHREDYTQFYLQYQMSLGAHGAHTF</sequence>
<evidence type="ECO:0000256" key="1">
    <source>
        <dbReference type="SAM" id="SignalP"/>
    </source>
</evidence>
<proteinExistence type="predicted"/>
<feature type="signal peptide" evidence="1">
    <location>
        <begin position="1"/>
        <end position="28"/>
    </location>
</feature>
<evidence type="ECO:0000313" key="3">
    <source>
        <dbReference type="Proteomes" id="UP000427716"/>
    </source>
</evidence>
<dbReference type="InterPro" id="IPR023614">
    <property type="entry name" value="Porin_dom_sf"/>
</dbReference>
<dbReference type="SUPFAM" id="SSF56935">
    <property type="entry name" value="Porins"/>
    <property type="match status" value="1"/>
</dbReference>
<keyword evidence="3" id="KW-1185">Reference proteome</keyword>
<gene>
    <name evidence="2" type="ORF">GM160_00630</name>
</gene>
<accession>A0A6I6D0W0</accession>
<dbReference type="AlphaFoldDB" id="A0A6I6D0W0"/>
<reference evidence="2 3" key="1">
    <citation type="submission" date="2019-11" db="EMBL/GenBank/DDBJ databases">
        <authorList>
            <person name="Zhang J."/>
            <person name="Sun C."/>
        </authorList>
    </citation>
    <scope>NUCLEOTIDE SEQUENCE [LARGE SCALE GENOMIC DNA]</scope>
    <source>
        <strain evidence="3">sp2</strain>
    </source>
</reference>
<protein>
    <submittedName>
        <fullName evidence="2">Porin</fullName>
    </submittedName>
</protein>
<evidence type="ECO:0000313" key="2">
    <source>
        <dbReference type="EMBL" id="QGT77503.1"/>
    </source>
</evidence>
<dbReference type="Gene3D" id="2.40.160.10">
    <property type="entry name" value="Porin"/>
    <property type="match status" value="1"/>
</dbReference>
<dbReference type="Proteomes" id="UP000427716">
    <property type="component" value="Chromosome"/>
</dbReference>